<evidence type="ECO:0000256" key="6">
    <source>
        <dbReference type="SAM" id="Phobius"/>
    </source>
</evidence>
<evidence type="ECO:0000313" key="9">
    <source>
        <dbReference type="Proteomes" id="UP001595796"/>
    </source>
</evidence>
<keyword evidence="6" id="KW-1133">Transmembrane helix</keyword>
<keyword evidence="6" id="KW-0812">Transmembrane</keyword>
<feature type="domain" description="Thioredoxin" evidence="7">
    <location>
        <begin position="46"/>
        <end position="196"/>
    </location>
</feature>
<dbReference type="PANTHER" id="PTHR42852">
    <property type="entry name" value="THIOL:DISULFIDE INTERCHANGE PROTEIN DSBE"/>
    <property type="match status" value="1"/>
</dbReference>
<proteinExistence type="inferred from homology"/>
<dbReference type="InterPro" id="IPR050553">
    <property type="entry name" value="Thioredoxin_ResA/DsbE_sf"/>
</dbReference>
<evidence type="ECO:0000256" key="3">
    <source>
        <dbReference type="ARBA" id="ARBA00022748"/>
    </source>
</evidence>
<organism evidence="8 9">
    <name type="scientific">Flaviflagellibacter deserti</name>
    <dbReference type="NCBI Taxonomy" id="2267266"/>
    <lineage>
        <taxon>Bacteria</taxon>
        <taxon>Pseudomonadati</taxon>
        <taxon>Pseudomonadota</taxon>
        <taxon>Alphaproteobacteria</taxon>
        <taxon>Hyphomicrobiales</taxon>
        <taxon>Flaviflagellibacter</taxon>
    </lineage>
</organism>
<keyword evidence="5" id="KW-0676">Redox-active center</keyword>
<comment type="similarity">
    <text evidence="2">Belongs to the thioredoxin family. DsbE subfamily.</text>
</comment>
<reference evidence="9" key="1">
    <citation type="journal article" date="2019" name="Int. J. Syst. Evol. Microbiol.">
        <title>The Global Catalogue of Microorganisms (GCM) 10K type strain sequencing project: providing services to taxonomists for standard genome sequencing and annotation.</title>
        <authorList>
            <consortium name="The Broad Institute Genomics Platform"/>
            <consortium name="The Broad Institute Genome Sequencing Center for Infectious Disease"/>
            <person name="Wu L."/>
            <person name="Ma J."/>
        </authorList>
    </citation>
    <scope>NUCLEOTIDE SEQUENCE [LARGE SCALE GENOMIC DNA]</scope>
    <source>
        <strain evidence="9">CGMCC 1.16444</strain>
    </source>
</reference>
<dbReference type="CDD" id="cd03010">
    <property type="entry name" value="TlpA_like_DsbE"/>
    <property type="match status" value="1"/>
</dbReference>
<protein>
    <submittedName>
        <fullName evidence="8">DsbE family thiol:disulfide interchange protein</fullName>
    </submittedName>
</protein>
<dbReference type="Proteomes" id="UP001595796">
    <property type="component" value="Unassembled WGS sequence"/>
</dbReference>
<keyword evidence="6" id="KW-0472">Membrane</keyword>
<dbReference type="InterPro" id="IPR017937">
    <property type="entry name" value="Thioredoxin_CS"/>
</dbReference>
<evidence type="ECO:0000256" key="2">
    <source>
        <dbReference type="ARBA" id="ARBA00007758"/>
    </source>
</evidence>
<evidence type="ECO:0000256" key="1">
    <source>
        <dbReference type="ARBA" id="ARBA00004196"/>
    </source>
</evidence>
<dbReference type="Gene3D" id="3.40.30.10">
    <property type="entry name" value="Glutaredoxin"/>
    <property type="match status" value="1"/>
</dbReference>
<evidence type="ECO:0000256" key="5">
    <source>
        <dbReference type="ARBA" id="ARBA00023284"/>
    </source>
</evidence>
<dbReference type="InterPro" id="IPR004799">
    <property type="entry name" value="Periplasmic_diS_OxRdtase_DsbE"/>
</dbReference>
<comment type="subcellular location">
    <subcellularLocation>
        <location evidence="1">Cell envelope</location>
    </subcellularLocation>
</comment>
<dbReference type="InterPro" id="IPR013766">
    <property type="entry name" value="Thioredoxin_domain"/>
</dbReference>
<dbReference type="EMBL" id="JBHSJF010000008">
    <property type="protein sequence ID" value="MFC5069870.1"/>
    <property type="molecule type" value="Genomic_DNA"/>
</dbReference>
<dbReference type="PROSITE" id="PS00194">
    <property type="entry name" value="THIOREDOXIN_1"/>
    <property type="match status" value="1"/>
</dbReference>
<dbReference type="SUPFAM" id="SSF52833">
    <property type="entry name" value="Thioredoxin-like"/>
    <property type="match status" value="1"/>
</dbReference>
<comment type="caution">
    <text evidence="8">The sequence shown here is derived from an EMBL/GenBank/DDBJ whole genome shotgun (WGS) entry which is preliminary data.</text>
</comment>
<keyword evidence="4" id="KW-1015">Disulfide bond</keyword>
<dbReference type="PROSITE" id="PS51352">
    <property type="entry name" value="THIOREDOXIN_2"/>
    <property type="match status" value="1"/>
</dbReference>
<dbReference type="InterPro" id="IPR013740">
    <property type="entry name" value="Redoxin"/>
</dbReference>
<evidence type="ECO:0000259" key="7">
    <source>
        <dbReference type="PROSITE" id="PS51352"/>
    </source>
</evidence>
<keyword evidence="9" id="KW-1185">Reference proteome</keyword>
<dbReference type="NCBIfam" id="TIGR00385">
    <property type="entry name" value="dsbE"/>
    <property type="match status" value="1"/>
</dbReference>
<dbReference type="RefSeq" id="WP_114957816.1">
    <property type="nucleotide sequence ID" value="NZ_JBHSJF010000008.1"/>
</dbReference>
<gene>
    <name evidence="8" type="ORF">ACFPFW_17785</name>
</gene>
<dbReference type="Pfam" id="PF08534">
    <property type="entry name" value="Redoxin"/>
    <property type="match status" value="1"/>
</dbReference>
<dbReference type="InterPro" id="IPR036249">
    <property type="entry name" value="Thioredoxin-like_sf"/>
</dbReference>
<name>A0ABV9Z4G9_9HYPH</name>
<sequence length="203" mass="21611">MTDPVSQPARRSARWAVVIPLVLFAALVALFYFRLYSGDPSTIPSALIGRPAPEFTLPPLDGLKTADGSPVPGLSKADLTQGHVTIVNVWASWCAPCRDEHPLLLRLSQLGRARLVGIAYKDEPANSLKFLGDLGNPFAAIGVDEKGRAAIDWGVYGVPETFIVGKDGTIAYKHIGPLTEAAITDIILPEIDKAERGTASAGL</sequence>
<dbReference type="PANTHER" id="PTHR42852:SF6">
    <property type="entry name" value="THIOL:DISULFIDE INTERCHANGE PROTEIN DSBE"/>
    <property type="match status" value="1"/>
</dbReference>
<keyword evidence="3" id="KW-0201">Cytochrome c-type biogenesis</keyword>
<accession>A0ABV9Z4G9</accession>
<evidence type="ECO:0000256" key="4">
    <source>
        <dbReference type="ARBA" id="ARBA00023157"/>
    </source>
</evidence>
<feature type="transmembrane region" description="Helical" evidence="6">
    <location>
        <begin position="12"/>
        <end position="33"/>
    </location>
</feature>
<evidence type="ECO:0000313" key="8">
    <source>
        <dbReference type="EMBL" id="MFC5069870.1"/>
    </source>
</evidence>